<reference evidence="1" key="2">
    <citation type="submission" date="2020-05" db="UniProtKB">
        <authorList>
            <consortium name="EnsemblMetazoa"/>
        </authorList>
    </citation>
    <scope>IDENTIFICATION</scope>
    <source>
        <strain evidence="1">IAEA</strain>
    </source>
</reference>
<reference evidence="2" key="1">
    <citation type="submission" date="2015-01" db="EMBL/GenBank/DDBJ databases">
        <authorList>
            <person name="Aksoy S."/>
            <person name="Warren W."/>
            <person name="Wilson R.K."/>
        </authorList>
    </citation>
    <scope>NUCLEOTIDE SEQUENCE [LARGE SCALE GENOMIC DNA]</scope>
    <source>
        <strain evidence="2">IAEA</strain>
    </source>
</reference>
<proteinExistence type="predicted"/>
<dbReference type="VEuPathDB" id="VectorBase:GPPI011760"/>
<dbReference type="EMBL" id="JXJN01005095">
    <property type="status" value="NOT_ANNOTATED_CDS"/>
    <property type="molecule type" value="Genomic_DNA"/>
</dbReference>
<evidence type="ECO:0000313" key="2">
    <source>
        <dbReference type="Proteomes" id="UP000092460"/>
    </source>
</evidence>
<keyword evidence="2" id="KW-1185">Reference proteome</keyword>
<accession>A0A1B0AX73</accession>
<organism evidence="1 2">
    <name type="scientific">Glossina palpalis gambiensis</name>
    <dbReference type="NCBI Taxonomy" id="67801"/>
    <lineage>
        <taxon>Eukaryota</taxon>
        <taxon>Metazoa</taxon>
        <taxon>Ecdysozoa</taxon>
        <taxon>Arthropoda</taxon>
        <taxon>Hexapoda</taxon>
        <taxon>Insecta</taxon>
        <taxon>Pterygota</taxon>
        <taxon>Neoptera</taxon>
        <taxon>Endopterygota</taxon>
        <taxon>Diptera</taxon>
        <taxon>Brachycera</taxon>
        <taxon>Muscomorpha</taxon>
        <taxon>Hippoboscoidea</taxon>
        <taxon>Glossinidae</taxon>
        <taxon>Glossina</taxon>
    </lineage>
</organism>
<dbReference type="EnsemblMetazoa" id="GPPI011760-RA">
    <property type="protein sequence ID" value="GPPI011760-PA"/>
    <property type="gene ID" value="GPPI011760"/>
</dbReference>
<sequence length="72" mass="8181">MTSVAGIPIVINIVAVQQSVTGTTNTVYNDCAHFYRGYVTRRRYNTFNYTRLYKRAASSMAQALFNAKYCTK</sequence>
<name>A0A1B0AX73_9MUSC</name>
<dbReference type="Proteomes" id="UP000092460">
    <property type="component" value="Unassembled WGS sequence"/>
</dbReference>
<protein>
    <submittedName>
        <fullName evidence="1">Uncharacterized protein</fullName>
    </submittedName>
</protein>
<dbReference type="AlphaFoldDB" id="A0A1B0AX73"/>
<evidence type="ECO:0000313" key="1">
    <source>
        <dbReference type="EnsemblMetazoa" id="GPPI011760-PA"/>
    </source>
</evidence>